<dbReference type="GeneID" id="19266939"/>
<proteinExistence type="predicted"/>
<name>W3XPW7_PESFW</name>
<dbReference type="EMBL" id="KI912109">
    <property type="protein sequence ID" value="ETS88098.1"/>
    <property type="molecule type" value="Genomic_DNA"/>
</dbReference>
<evidence type="ECO:0000313" key="2">
    <source>
        <dbReference type="Proteomes" id="UP000030651"/>
    </source>
</evidence>
<gene>
    <name evidence="1" type="ORF">PFICI_01926</name>
</gene>
<evidence type="ECO:0000313" key="1">
    <source>
        <dbReference type="EMBL" id="ETS88098.1"/>
    </source>
</evidence>
<dbReference type="Proteomes" id="UP000030651">
    <property type="component" value="Unassembled WGS sequence"/>
</dbReference>
<dbReference type="KEGG" id="pfy:PFICI_01926"/>
<organism evidence="1 2">
    <name type="scientific">Pestalotiopsis fici (strain W106-1 / CGMCC3.15140)</name>
    <dbReference type="NCBI Taxonomy" id="1229662"/>
    <lineage>
        <taxon>Eukaryota</taxon>
        <taxon>Fungi</taxon>
        <taxon>Dikarya</taxon>
        <taxon>Ascomycota</taxon>
        <taxon>Pezizomycotina</taxon>
        <taxon>Sordariomycetes</taxon>
        <taxon>Xylariomycetidae</taxon>
        <taxon>Amphisphaeriales</taxon>
        <taxon>Sporocadaceae</taxon>
        <taxon>Pestalotiopsis</taxon>
    </lineage>
</organism>
<accession>W3XPW7</accession>
<dbReference type="HOGENOM" id="CLU_119592_1_0_1"/>
<dbReference type="OrthoDB" id="3344950at2759"/>
<dbReference type="OMA" id="HEPEYFA"/>
<keyword evidence="2" id="KW-1185">Reference proteome</keyword>
<protein>
    <submittedName>
        <fullName evidence="1">Uncharacterized protein</fullName>
    </submittedName>
</protein>
<dbReference type="AlphaFoldDB" id="W3XPW7"/>
<reference evidence="2" key="1">
    <citation type="journal article" date="2015" name="BMC Genomics">
        <title>Genomic and transcriptomic analysis of the endophytic fungus Pestalotiopsis fici reveals its lifestyle and high potential for synthesis of natural products.</title>
        <authorList>
            <person name="Wang X."/>
            <person name="Zhang X."/>
            <person name="Liu L."/>
            <person name="Xiang M."/>
            <person name="Wang W."/>
            <person name="Sun X."/>
            <person name="Che Y."/>
            <person name="Guo L."/>
            <person name="Liu G."/>
            <person name="Guo L."/>
            <person name="Wang C."/>
            <person name="Yin W.B."/>
            <person name="Stadler M."/>
            <person name="Zhang X."/>
            <person name="Liu X."/>
        </authorList>
    </citation>
    <scope>NUCLEOTIDE SEQUENCE [LARGE SCALE GENOMIC DNA]</scope>
    <source>
        <strain evidence="2">W106-1 / CGMCC3.15140</strain>
    </source>
</reference>
<dbReference type="InParanoid" id="W3XPW7"/>
<dbReference type="RefSeq" id="XP_007828698.1">
    <property type="nucleotide sequence ID" value="XM_007830507.1"/>
</dbReference>
<dbReference type="eggNOG" id="ENOG502S8TX">
    <property type="taxonomic scope" value="Eukaryota"/>
</dbReference>
<sequence length="149" mass="16987">MATAETAQLGDAHAPKEASLQLYDELEHELKRVLIHERHDKAKHDLPYFAAAAHLSDADFVSFQKSDFELVRHAQVAYGHILFGKLKIPALAADSQNCYIHFRAYEPEPGTEAKAEVHSIHTERIEEPDGGFRYRALFTKEDPLEWFDT</sequence>